<accession>A0A6J6NRS5</accession>
<dbReference type="PANTHER" id="PTHR43194:SF5">
    <property type="entry name" value="PIMELOYL-[ACYL-CARRIER PROTEIN] METHYL ESTER ESTERASE"/>
    <property type="match status" value="1"/>
</dbReference>
<dbReference type="PRINTS" id="PR00412">
    <property type="entry name" value="EPOXHYDRLASE"/>
</dbReference>
<organism evidence="2">
    <name type="scientific">freshwater metagenome</name>
    <dbReference type="NCBI Taxonomy" id="449393"/>
    <lineage>
        <taxon>unclassified sequences</taxon>
        <taxon>metagenomes</taxon>
        <taxon>ecological metagenomes</taxon>
    </lineage>
</organism>
<evidence type="ECO:0000313" key="2">
    <source>
        <dbReference type="EMBL" id="CAB4687003.1"/>
    </source>
</evidence>
<dbReference type="SUPFAM" id="SSF53474">
    <property type="entry name" value="alpha/beta-Hydrolases"/>
    <property type="match status" value="1"/>
</dbReference>
<dbReference type="AlphaFoldDB" id="A0A6J6NRS5"/>
<dbReference type="InterPro" id="IPR050228">
    <property type="entry name" value="Carboxylesterase_BioH"/>
</dbReference>
<dbReference type="Gene3D" id="3.40.50.1820">
    <property type="entry name" value="alpha/beta hydrolase"/>
    <property type="match status" value="1"/>
</dbReference>
<reference evidence="2" key="1">
    <citation type="submission" date="2020-05" db="EMBL/GenBank/DDBJ databases">
        <authorList>
            <person name="Chiriac C."/>
            <person name="Salcher M."/>
            <person name="Ghai R."/>
            <person name="Kavagutti S V."/>
        </authorList>
    </citation>
    <scope>NUCLEOTIDE SEQUENCE</scope>
</reference>
<proteinExistence type="predicted"/>
<dbReference type="InterPro" id="IPR029058">
    <property type="entry name" value="AB_hydrolase_fold"/>
</dbReference>
<dbReference type="InterPro" id="IPR000073">
    <property type="entry name" value="AB_hydrolase_1"/>
</dbReference>
<dbReference type="EMBL" id="CAEZXM010000076">
    <property type="protein sequence ID" value="CAB4687003.1"/>
    <property type="molecule type" value="Genomic_DNA"/>
</dbReference>
<dbReference type="PANTHER" id="PTHR43194">
    <property type="entry name" value="HYDROLASE ALPHA/BETA FOLD FAMILY"/>
    <property type="match status" value="1"/>
</dbReference>
<protein>
    <submittedName>
        <fullName evidence="2">Unannotated protein</fullName>
    </submittedName>
</protein>
<sequence length="311" mass="34975">MQSNSPSDAPVGYYPGAQAPDRDYFVAAGQLKIAVHEWGDERADPLFVVHGGFDFARTYDVFAPLLAAAGWRVISWDQRGHGDSDHTELYSWDGDMRDAMAVMDHITTKAAPVLGHSKGGALMIQLADAQPFRFSHLVNIDGIPYKRRIPDVSDHERTRMMTGDVQRWLDDRRTVSSATRKPGTLEDLARRRGRMNPRLSHEWLCHLVSVGARHDADGWRWKIDPAMRFGGFGPWRPEWTISRLPGLPMPFFGILGRELEEMGWGTLPRHVAAYLPDGGRCEVLENVGHFVHIEQPELVSRMVLDFLGGVA</sequence>
<dbReference type="InterPro" id="IPR000639">
    <property type="entry name" value="Epox_hydrolase-like"/>
</dbReference>
<feature type="domain" description="AB hydrolase-1" evidence="1">
    <location>
        <begin position="47"/>
        <end position="300"/>
    </location>
</feature>
<dbReference type="Pfam" id="PF12697">
    <property type="entry name" value="Abhydrolase_6"/>
    <property type="match status" value="1"/>
</dbReference>
<gene>
    <name evidence="2" type="ORF">UFOPK2366_00537</name>
</gene>
<evidence type="ECO:0000259" key="1">
    <source>
        <dbReference type="Pfam" id="PF12697"/>
    </source>
</evidence>
<dbReference type="GO" id="GO:0003824">
    <property type="term" value="F:catalytic activity"/>
    <property type="evidence" value="ECO:0007669"/>
    <property type="project" value="InterPro"/>
</dbReference>
<name>A0A6J6NRS5_9ZZZZ</name>